<gene>
    <name evidence="12" type="ORF">MJA45_22170</name>
</gene>
<dbReference type="Proteomes" id="UP001305702">
    <property type="component" value="Chromosome"/>
</dbReference>
<keyword evidence="13" id="KW-1185">Reference proteome</keyword>
<dbReference type="NCBIfam" id="TIGR00229">
    <property type="entry name" value="sensory_box"/>
    <property type="match status" value="1"/>
</dbReference>
<keyword evidence="3" id="KW-0597">Phosphoprotein</keyword>
<dbReference type="CDD" id="cd00130">
    <property type="entry name" value="PAS"/>
    <property type="match status" value="1"/>
</dbReference>
<evidence type="ECO:0000259" key="11">
    <source>
        <dbReference type="PROSITE" id="PS50113"/>
    </source>
</evidence>
<evidence type="ECO:0000256" key="4">
    <source>
        <dbReference type="ARBA" id="ARBA00022679"/>
    </source>
</evidence>
<sequence length="533" mass="60445">MEASYVTESKARCLAAGMDPASIPVPVTVLSEAELMQRKIKYSEVISVVSFFGTRVLDLLRGMEVLILLADQNGFILEIFGDPTMKDVIHQLGMREGILLSEQEMGTNAVHLALKQGHPVEVVGEEHFHHKLSLSACCCVPFHFREINNLVGTVGIMNAAADYSVFQLALLENMVDSMERELLLRRNNRNQYLLNHLMINTIKNGVIVTDNFGNITEFNSFAEKITKRRREDAVGNSIFSFEQFGNYLYEVLKNGRHYEDVELVFTISLDRRIICLFDAIPIYDDNRTLIGAYAQLRDITERFELEQQIINSEKFSAIGRLAAGLAHEIRNPLTSIMGFIQLLLERFRDQESERKYLDLVHKELKNVNKLVSDFVVMAKPSTPDRRECILQELILDTVNLMKSQAILNDTQLIPELRPFPVKVFVDPIQIKQVFVNVIQNALDAMPRGGTITVQVKDYQDKVKISITDTGIGMTEEERNKVLNPFFSTKENGLGLGLSVCYRIVENHKGMMIIHSQKGVGTRFDIILPICEDC</sequence>
<dbReference type="SUPFAM" id="SSF55785">
    <property type="entry name" value="PYP-like sensor domain (PAS domain)"/>
    <property type="match status" value="1"/>
</dbReference>
<dbReference type="InterPro" id="IPR003594">
    <property type="entry name" value="HATPase_dom"/>
</dbReference>
<dbReference type="SMART" id="SM00387">
    <property type="entry name" value="HATPase_c"/>
    <property type="match status" value="1"/>
</dbReference>
<keyword evidence="4" id="KW-0808">Transferase</keyword>
<organism evidence="12 13">
    <name type="scientific">Paenibacillus aurantius</name>
    <dbReference type="NCBI Taxonomy" id="2918900"/>
    <lineage>
        <taxon>Bacteria</taxon>
        <taxon>Bacillati</taxon>
        <taxon>Bacillota</taxon>
        <taxon>Bacilli</taxon>
        <taxon>Bacillales</taxon>
        <taxon>Paenibacillaceae</taxon>
        <taxon>Paenibacillus</taxon>
    </lineage>
</organism>
<dbReference type="InterPro" id="IPR000700">
    <property type="entry name" value="PAS-assoc_C"/>
</dbReference>
<dbReference type="Gene3D" id="3.30.450.40">
    <property type="match status" value="1"/>
</dbReference>
<feature type="domain" description="PAS" evidence="10">
    <location>
        <begin position="198"/>
        <end position="239"/>
    </location>
</feature>
<dbReference type="PRINTS" id="PR00344">
    <property type="entry name" value="BCTRLSENSOR"/>
</dbReference>
<dbReference type="CDD" id="cd00082">
    <property type="entry name" value="HisKA"/>
    <property type="match status" value="1"/>
</dbReference>
<protein>
    <recommendedName>
        <fullName evidence="2">histidine kinase</fullName>
        <ecNumber evidence="2">2.7.13.3</ecNumber>
    </recommendedName>
</protein>
<dbReference type="Pfam" id="PF02518">
    <property type="entry name" value="HATPase_c"/>
    <property type="match status" value="1"/>
</dbReference>
<evidence type="ECO:0000313" key="13">
    <source>
        <dbReference type="Proteomes" id="UP001305702"/>
    </source>
</evidence>
<feature type="domain" description="Histidine kinase" evidence="9">
    <location>
        <begin position="324"/>
        <end position="531"/>
    </location>
</feature>
<evidence type="ECO:0000256" key="7">
    <source>
        <dbReference type="ARBA" id="ARBA00022840"/>
    </source>
</evidence>
<dbReference type="InterPro" id="IPR000014">
    <property type="entry name" value="PAS"/>
</dbReference>
<dbReference type="Pfam" id="PF00989">
    <property type="entry name" value="PAS"/>
    <property type="match status" value="1"/>
</dbReference>
<dbReference type="InterPro" id="IPR036097">
    <property type="entry name" value="HisK_dim/P_sf"/>
</dbReference>
<evidence type="ECO:0000256" key="5">
    <source>
        <dbReference type="ARBA" id="ARBA00022741"/>
    </source>
</evidence>
<name>A0AA96RC97_9BACL</name>
<evidence type="ECO:0000256" key="6">
    <source>
        <dbReference type="ARBA" id="ARBA00022777"/>
    </source>
</evidence>
<reference evidence="12 13" key="1">
    <citation type="submission" date="2022-02" db="EMBL/GenBank/DDBJ databases">
        <title>Paenibacillus sp. MBLB1776 Whole Genome Shotgun Sequencing.</title>
        <authorList>
            <person name="Hwang C.Y."/>
            <person name="Cho E.-S."/>
            <person name="Seo M.-J."/>
        </authorList>
    </citation>
    <scope>NUCLEOTIDE SEQUENCE [LARGE SCALE GENOMIC DNA]</scope>
    <source>
        <strain evidence="12 13">MBLB1776</strain>
    </source>
</reference>
<comment type="catalytic activity">
    <reaction evidence="1">
        <text>ATP + protein L-histidine = ADP + protein N-phospho-L-histidine.</text>
        <dbReference type="EC" id="2.7.13.3"/>
    </reaction>
</comment>
<dbReference type="InterPro" id="IPR004358">
    <property type="entry name" value="Sig_transdc_His_kin-like_C"/>
</dbReference>
<keyword evidence="7 12" id="KW-0067">ATP-binding</keyword>
<dbReference type="Pfam" id="PF00512">
    <property type="entry name" value="HisKA"/>
    <property type="match status" value="1"/>
</dbReference>
<dbReference type="RefSeq" id="WP_315604074.1">
    <property type="nucleotide sequence ID" value="NZ_CP130318.1"/>
</dbReference>
<dbReference type="GO" id="GO:0006355">
    <property type="term" value="P:regulation of DNA-templated transcription"/>
    <property type="evidence" value="ECO:0007669"/>
    <property type="project" value="InterPro"/>
</dbReference>
<evidence type="ECO:0000313" key="12">
    <source>
        <dbReference type="EMBL" id="WNQ10300.1"/>
    </source>
</evidence>
<dbReference type="SUPFAM" id="SSF55874">
    <property type="entry name" value="ATPase domain of HSP90 chaperone/DNA topoisomerase II/histidine kinase"/>
    <property type="match status" value="1"/>
</dbReference>
<dbReference type="GO" id="GO:0005524">
    <property type="term" value="F:ATP binding"/>
    <property type="evidence" value="ECO:0007669"/>
    <property type="project" value="UniProtKB-KW"/>
</dbReference>
<evidence type="ECO:0000256" key="1">
    <source>
        <dbReference type="ARBA" id="ARBA00000085"/>
    </source>
</evidence>
<dbReference type="InterPro" id="IPR029016">
    <property type="entry name" value="GAF-like_dom_sf"/>
</dbReference>
<dbReference type="Gene3D" id="1.10.287.130">
    <property type="match status" value="1"/>
</dbReference>
<feature type="domain" description="PAC" evidence="11">
    <location>
        <begin position="259"/>
        <end position="311"/>
    </location>
</feature>
<dbReference type="Pfam" id="PF01590">
    <property type="entry name" value="GAF"/>
    <property type="match status" value="1"/>
</dbReference>
<dbReference type="PANTHER" id="PTHR43065">
    <property type="entry name" value="SENSOR HISTIDINE KINASE"/>
    <property type="match status" value="1"/>
</dbReference>
<dbReference type="Gene3D" id="3.30.450.20">
    <property type="entry name" value="PAS domain"/>
    <property type="match status" value="1"/>
</dbReference>
<dbReference type="SUPFAM" id="SSF47384">
    <property type="entry name" value="Homodimeric domain of signal transducing histidine kinase"/>
    <property type="match status" value="1"/>
</dbReference>
<dbReference type="PROSITE" id="PS50109">
    <property type="entry name" value="HIS_KIN"/>
    <property type="match status" value="1"/>
</dbReference>
<dbReference type="InterPro" id="IPR035965">
    <property type="entry name" value="PAS-like_dom_sf"/>
</dbReference>
<dbReference type="InterPro" id="IPR013767">
    <property type="entry name" value="PAS_fold"/>
</dbReference>
<dbReference type="InterPro" id="IPR036890">
    <property type="entry name" value="HATPase_C_sf"/>
</dbReference>
<dbReference type="PROSITE" id="PS50112">
    <property type="entry name" value="PAS"/>
    <property type="match status" value="1"/>
</dbReference>
<keyword evidence="8" id="KW-0902">Two-component regulatory system</keyword>
<dbReference type="GO" id="GO:0000155">
    <property type="term" value="F:phosphorelay sensor kinase activity"/>
    <property type="evidence" value="ECO:0007669"/>
    <property type="project" value="InterPro"/>
</dbReference>
<dbReference type="PANTHER" id="PTHR43065:SF10">
    <property type="entry name" value="PEROXIDE STRESS-ACTIVATED HISTIDINE KINASE MAK3"/>
    <property type="match status" value="1"/>
</dbReference>
<evidence type="ECO:0000256" key="2">
    <source>
        <dbReference type="ARBA" id="ARBA00012438"/>
    </source>
</evidence>
<evidence type="ECO:0000259" key="9">
    <source>
        <dbReference type="PROSITE" id="PS50109"/>
    </source>
</evidence>
<evidence type="ECO:0000259" key="10">
    <source>
        <dbReference type="PROSITE" id="PS50112"/>
    </source>
</evidence>
<proteinExistence type="predicted"/>
<dbReference type="AlphaFoldDB" id="A0AA96RC97"/>
<dbReference type="EMBL" id="CP130318">
    <property type="protein sequence ID" value="WNQ10300.1"/>
    <property type="molecule type" value="Genomic_DNA"/>
</dbReference>
<dbReference type="Gene3D" id="3.30.565.10">
    <property type="entry name" value="Histidine kinase-like ATPase, C-terminal domain"/>
    <property type="match status" value="1"/>
</dbReference>
<dbReference type="KEGG" id="paun:MJA45_22170"/>
<keyword evidence="5" id="KW-0547">Nucleotide-binding</keyword>
<dbReference type="PROSITE" id="PS50113">
    <property type="entry name" value="PAC"/>
    <property type="match status" value="1"/>
</dbReference>
<accession>A0AA96RC97</accession>
<evidence type="ECO:0000256" key="8">
    <source>
        <dbReference type="ARBA" id="ARBA00023012"/>
    </source>
</evidence>
<dbReference type="InterPro" id="IPR003018">
    <property type="entry name" value="GAF"/>
</dbReference>
<evidence type="ECO:0000256" key="3">
    <source>
        <dbReference type="ARBA" id="ARBA00022553"/>
    </source>
</evidence>
<dbReference type="SMART" id="SM00388">
    <property type="entry name" value="HisKA"/>
    <property type="match status" value="1"/>
</dbReference>
<dbReference type="InterPro" id="IPR005467">
    <property type="entry name" value="His_kinase_dom"/>
</dbReference>
<dbReference type="InterPro" id="IPR003661">
    <property type="entry name" value="HisK_dim/P_dom"/>
</dbReference>
<keyword evidence="6" id="KW-0418">Kinase</keyword>
<dbReference type="EC" id="2.7.13.3" evidence="2"/>